<evidence type="ECO:0000313" key="1">
    <source>
        <dbReference type="EMBL" id="UYO61083.1"/>
    </source>
</evidence>
<gene>
    <name evidence="1" type="ORF">LNN31_09815</name>
</gene>
<evidence type="ECO:0008006" key="3">
    <source>
        <dbReference type="Google" id="ProtNLM"/>
    </source>
</evidence>
<organism evidence="1 2">
    <name type="scientific">Acetobacterium wieringae</name>
    <dbReference type="NCBI Taxonomy" id="52694"/>
    <lineage>
        <taxon>Bacteria</taxon>
        <taxon>Bacillati</taxon>
        <taxon>Bacillota</taxon>
        <taxon>Clostridia</taxon>
        <taxon>Eubacteriales</taxon>
        <taxon>Eubacteriaceae</taxon>
        <taxon>Acetobacterium</taxon>
    </lineage>
</organism>
<accession>A0ABY6H9D1</accession>
<protein>
    <recommendedName>
        <fullName evidence="3">Helix-turn-helix domain-containing protein</fullName>
    </recommendedName>
</protein>
<dbReference type="EMBL" id="CP087994">
    <property type="protein sequence ID" value="UYO61083.1"/>
    <property type="molecule type" value="Genomic_DNA"/>
</dbReference>
<sequence length="60" mass="6705">MVNYREILRLNSLNYTQRQIAASVHSSRNTIREVLEVAAKAGGIVNISSVKTCKELSKSR</sequence>
<evidence type="ECO:0000313" key="2">
    <source>
        <dbReference type="Proteomes" id="UP001163550"/>
    </source>
</evidence>
<dbReference type="RefSeq" id="WP_263992355.1">
    <property type="nucleotide sequence ID" value="NZ_CP087994.1"/>
</dbReference>
<proteinExistence type="predicted"/>
<name>A0ABY6H9D1_9FIRM</name>
<dbReference type="Proteomes" id="UP001163550">
    <property type="component" value="Chromosome"/>
</dbReference>
<keyword evidence="2" id="KW-1185">Reference proteome</keyword>
<reference evidence="1" key="1">
    <citation type="submission" date="2021-11" db="EMBL/GenBank/DDBJ databases">
        <title>Isoprene-degrading acetogen.</title>
        <authorList>
            <person name="Yang Y."/>
            <person name="Jin H."/>
            <person name="Yan J."/>
        </authorList>
    </citation>
    <scope>NUCLEOTIDE SEQUENCE</scope>
    <source>
        <strain evidence="1">Berkeley</strain>
    </source>
</reference>